<evidence type="ECO:0000256" key="3">
    <source>
        <dbReference type="ARBA" id="ARBA00022741"/>
    </source>
</evidence>
<dbReference type="PANTHER" id="PTHR12400">
    <property type="entry name" value="INOSITOL POLYPHOSPHATE KINASE"/>
    <property type="match status" value="1"/>
</dbReference>
<dbReference type="EMBL" id="HACG01011328">
    <property type="protein sequence ID" value="CEK58193.1"/>
    <property type="molecule type" value="Transcribed_RNA"/>
</dbReference>
<evidence type="ECO:0000256" key="9">
    <source>
        <dbReference type="SAM" id="MobiDB-lite"/>
    </source>
</evidence>
<dbReference type="AlphaFoldDB" id="A0A0B6YPL8"/>
<dbReference type="GO" id="GO:0032958">
    <property type="term" value="P:inositol phosphate biosynthetic process"/>
    <property type="evidence" value="ECO:0007669"/>
    <property type="project" value="InterPro"/>
</dbReference>
<evidence type="ECO:0000256" key="5">
    <source>
        <dbReference type="ARBA" id="ARBA00022840"/>
    </source>
</evidence>
<reference evidence="10" key="1">
    <citation type="submission" date="2014-12" db="EMBL/GenBank/DDBJ databases">
        <title>Insight into the proteome of Arion vulgaris.</title>
        <authorList>
            <person name="Aradska J."/>
            <person name="Bulat T."/>
            <person name="Smidak R."/>
            <person name="Sarate P."/>
            <person name="Gangsoo J."/>
            <person name="Sialana F."/>
            <person name="Bilban M."/>
            <person name="Lubec G."/>
        </authorList>
    </citation>
    <scope>NUCLEOTIDE SEQUENCE</scope>
    <source>
        <tissue evidence="10">Skin</tissue>
    </source>
</reference>
<feature type="region of interest" description="Disordered" evidence="9">
    <location>
        <begin position="358"/>
        <end position="377"/>
    </location>
</feature>
<dbReference type="GO" id="GO:0047326">
    <property type="term" value="F:inositol-1,3,4,6-tetrakisphosphate 5-kinase activity"/>
    <property type="evidence" value="ECO:0007669"/>
    <property type="project" value="RHEA"/>
</dbReference>
<protein>
    <recommendedName>
        <fullName evidence="8">Kinase</fullName>
        <ecNumber evidence="8">2.7.-.-</ecNumber>
    </recommendedName>
</protein>
<keyword evidence="5" id="KW-0067">ATP-binding</keyword>
<comment type="catalytic activity">
    <reaction evidence="7">
        <text>1D-myo-inositol 1,3,4,6-tetrakisphosphate + ATP = 1D-myo-inositol 1,3,4,5,6-pentakisphosphate + ADP + H(+)</text>
        <dbReference type="Rhea" id="RHEA:12717"/>
        <dbReference type="ChEBI" id="CHEBI:15378"/>
        <dbReference type="ChEBI" id="CHEBI:30616"/>
        <dbReference type="ChEBI" id="CHEBI:57660"/>
        <dbReference type="ChEBI" id="CHEBI:57733"/>
        <dbReference type="ChEBI" id="CHEBI:456216"/>
        <dbReference type="EC" id="2.7.1.140"/>
    </reaction>
</comment>
<evidence type="ECO:0000256" key="2">
    <source>
        <dbReference type="ARBA" id="ARBA00022679"/>
    </source>
</evidence>
<dbReference type="GO" id="GO:0005737">
    <property type="term" value="C:cytoplasm"/>
    <property type="evidence" value="ECO:0007669"/>
    <property type="project" value="TreeGrafter"/>
</dbReference>
<comment type="similarity">
    <text evidence="1 8">Belongs to the inositol phosphokinase (IPK) family.</text>
</comment>
<name>A0A0B6YPL8_9EUPU</name>
<accession>A0A0B6YPL8</accession>
<dbReference type="EC" id="2.7.-.-" evidence="8"/>
<dbReference type="InterPro" id="IPR038286">
    <property type="entry name" value="IPK_sf"/>
</dbReference>
<dbReference type="GO" id="GO:0008440">
    <property type="term" value="F:inositol-1,4,5-trisphosphate 3-kinase activity"/>
    <property type="evidence" value="ECO:0007669"/>
    <property type="project" value="TreeGrafter"/>
</dbReference>
<evidence type="ECO:0000256" key="6">
    <source>
        <dbReference type="ARBA" id="ARBA00036164"/>
    </source>
</evidence>
<dbReference type="Pfam" id="PF03770">
    <property type="entry name" value="IPK"/>
    <property type="match status" value="1"/>
</dbReference>
<feature type="compositionally biased region" description="Low complexity" evidence="9">
    <location>
        <begin position="361"/>
        <end position="376"/>
    </location>
</feature>
<evidence type="ECO:0000256" key="4">
    <source>
        <dbReference type="ARBA" id="ARBA00022777"/>
    </source>
</evidence>
<dbReference type="Gene3D" id="3.30.470.160">
    <property type="entry name" value="Inositol polyphosphate kinase"/>
    <property type="match status" value="1"/>
</dbReference>
<feature type="region of interest" description="Disordered" evidence="9">
    <location>
        <begin position="291"/>
        <end position="329"/>
    </location>
</feature>
<dbReference type="SUPFAM" id="SSF56104">
    <property type="entry name" value="SAICAR synthase-like"/>
    <property type="match status" value="1"/>
</dbReference>
<dbReference type="InterPro" id="IPR005522">
    <property type="entry name" value="IPK"/>
</dbReference>
<keyword evidence="3" id="KW-0547">Nucleotide-binding</keyword>
<evidence type="ECO:0000313" key="10">
    <source>
        <dbReference type="EMBL" id="CEK58193.1"/>
    </source>
</evidence>
<evidence type="ECO:0000256" key="1">
    <source>
        <dbReference type="ARBA" id="ARBA00007374"/>
    </source>
</evidence>
<keyword evidence="2 8" id="KW-0808">Transferase</keyword>
<gene>
    <name evidence="10" type="primary">ORF32284</name>
</gene>
<dbReference type="GO" id="GO:0005524">
    <property type="term" value="F:ATP binding"/>
    <property type="evidence" value="ECO:0007669"/>
    <property type="project" value="UniProtKB-KW"/>
</dbReference>
<comment type="catalytic activity">
    <reaction evidence="6">
        <text>1D-myo-inositol 1,4,5-trisphosphate + 2 ATP = 1D-myo-inositol 1,3,4,5,6-pentakisphosphate + 2 ADP + 2 H(+)</text>
        <dbReference type="Rhea" id="RHEA:32359"/>
        <dbReference type="ChEBI" id="CHEBI:15378"/>
        <dbReference type="ChEBI" id="CHEBI:30616"/>
        <dbReference type="ChEBI" id="CHEBI:57733"/>
        <dbReference type="ChEBI" id="CHEBI:203600"/>
        <dbReference type="ChEBI" id="CHEBI:456216"/>
        <dbReference type="EC" id="2.7.1.151"/>
    </reaction>
</comment>
<organism evidence="10">
    <name type="scientific">Arion vulgaris</name>
    <dbReference type="NCBI Taxonomy" id="1028688"/>
    <lineage>
        <taxon>Eukaryota</taxon>
        <taxon>Metazoa</taxon>
        <taxon>Spiralia</taxon>
        <taxon>Lophotrochozoa</taxon>
        <taxon>Mollusca</taxon>
        <taxon>Gastropoda</taxon>
        <taxon>Heterobranchia</taxon>
        <taxon>Euthyneura</taxon>
        <taxon>Panpulmonata</taxon>
        <taxon>Eupulmonata</taxon>
        <taxon>Stylommatophora</taxon>
        <taxon>Helicina</taxon>
        <taxon>Arionoidea</taxon>
        <taxon>Arionidae</taxon>
        <taxon>Arion</taxon>
    </lineage>
</organism>
<dbReference type="GO" id="GO:0005634">
    <property type="term" value="C:nucleus"/>
    <property type="evidence" value="ECO:0007669"/>
    <property type="project" value="TreeGrafter"/>
</dbReference>
<dbReference type="PANTHER" id="PTHR12400:SF51">
    <property type="entry name" value="INOSITOL POLYPHOSPHATE MULTIKINASE"/>
    <property type="match status" value="1"/>
</dbReference>
<sequence length="420" mass="47590">MKFIHLLNIRLGVACRGAVGSIYRSRFDSIMSNLSKVSSELSCPYSHNVTHSDDATKLPQTTEWKTLDTQVGGHQFAHGKYEQQKLGIVDIGNGLILKSVQNPPRGERELNFYHQIFNPNCDNADLLELRPFVSSFYGTEDREGLKFLKLANLASGFKNPCVIDLKMGKVTYDQDATAEKIAHEVEKYPPLKVLGFQVTGMMIYNPVTQLKESYGKPYCRILTEDNIIHDGLGRFFQLHNNDLRRDVIQQLIFKLKKIESWFLKQKKYSFIASSLLIIYEGCKTAEIQDQTSARTDLSNSGQIENRNNLASTKDTSSNCSKANPYSDPSQDIFSVTDSTSFNIEVPQKQIHDEELKKVRLPEPSSPNSNTSPNDINEYSPMKEVQVHLIDFAHVFPAQDIDHNFLFGLQKLITCLQTLVK</sequence>
<proteinExistence type="inferred from homology"/>
<keyword evidence="4 8" id="KW-0418">Kinase</keyword>
<evidence type="ECO:0000256" key="8">
    <source>
        <dbReference type="RuleBase" id="RU363090"/>
    </source>
</evidence>
<evidence type="ECO:0000256" key="7">
    <source>
        <dbReference type="ARBA" id="ARBA00036525"/>
    </source>
</evidence>